<accession>A0A8K0JU87</accession>
<dbReference type="Gene3D" id="6.10.250.1760">
    <property type="match status" value="1"/>
</dbReference>
<comment type="similarity">
    <text evidence="4">Belongs to the carnitine/choline acetyltransferase family.</text>
</comment>
<comment type="caution">
    <text evidence="20">The sequence shown here is derived from an EMBL/GenBank/DDBJ whole genome shotgun (WGS) entry which is preliminary data.</text>
</comment>
<dbReference type="Gene3D" id="1.10.275.20">
    <property type="entry name" value="Choline/Carnitine o-acyltransferase"/>
    <property type="match status" value="1"/>
</dbReference>
<evidence type="ECO:0000256" key="12">
    <source>
        <dbReference type="ARBA" id="ARBA00023128"/>
    </source>
</evidence>
<reference evidence="20" key="1">
    <citation type="submission" date="2013-04" db="EMBL/GenBank/DDBJ databases">
        <authorList>
            <person name="Qu J."/>
            <person name="Murali S.C."/>
            <person name="Bandaranaike D."/>
            <person name="Bellair M."/>
            <person name="Blankenburg K."/>
            <person name="Chao H."/>
            <person name="Dinh H."/>
            <person name="Doddapaneni H."/>
            <person name="Downs B."/>
            <person name="Dugan-Rocha S."/>
            <person name="Elkadiri S."/>
            <person name="Gnanaolivu R.D."/>
            <person name="Hernandez B."/>
            <person name="Javaid M."/>
            <person name="Jayaseelan J.C."/>
            <person name="Lee S."/>
            <person name="Li M."/>
            <person name="Ming W."/>
            <person name="Munidasa M."/>
            <person name="Muniz J."/>
            <person name="Nguyen L."/>
            <person name="Ongeri F."/>
            <person name="Osuji N."/>
            <person name="Pu L.-L."/>
            <person name="Puazo M."/>
            <person name="Qu C."/>
            <person name="Quiroz J."/>
            <person name="Raj R."/>
            <person name="Weissenberger G."/>
            <person name="Xin Y."/>
            <person name="Zou X."/>
            <person name="Han Y."/>
            <person name="Richards S."/>
            <person name="Worley K."/>
            <person name="Muzny D."/>
            <person name="Gibbs R."/>
        </authorList>
    </citation>
    <scope>NUCLEOTIDE SEQUENCE</scope>
    <source>
        <strain evidence="20">Sampled in the wild</strain>
    </source>
</reference>
<name>A0A8K0JU87_LADFU</name>
<dbReference type="PANTHER" id="PTHR22589">
    <property type="entry name" value="CARNITINE O-ACYLTRANSFERASE"/>
    <property type="match status" value="1"/>
</dbReference>
<evidence type="ECO:0000313" key="21">
    <source>
        <dbReference type="Proteomes" id="UP000792457"/>
    </source>
</evidence>
<dbReference type="AlphaFoldDB" id="A0A8K0JU87"/>
<protein>
    <recommendedName>
        <fullName evidence="5">carnitine O-palmitoyltransferase</fullName>
        <ecNumber evidence="5">2.3.1.21</ecNumber>
    </recommendedName>
</protein>
<evidence type="ECO:0000256" key="6">
    <source>
        <dbReference type="ARBA" id="ARBA00022448"/>
    </source>
</evidence>
<keyword evidence="8" id="KW-0812">Transmembrane</keyword>
<dbReference type="Pfam" id="PF00755">
    <property type="entry name" value="Carn_acyltransf"/>
    <property type="match status" value="1"/>
</dbReference>
<dbReference type="Pfam" id="PF16484">
    <property type="entry name" value="CPT_N"/>
    <property type="match status" value="1"/>
</dbReference>
<sequence length="472" mass="54408">MAEAHSAVAFSFAITHEGVNVDFDHEVLHLIWASGVRSWKKRFARFKNNVKCGVYPAPLHSLWPSIGVISAVHFSGFSLPFHLIERILAHLPRDSLNWQITACSLVGMGTWLSVTFSLRYALKLMLMYKGWMYESRARGSKISLTTRVWSCAVKVLSAGSKPMLYSYQGSLPRLPLPSVHDTIQRFLRSVRPIMNDEEYERVERLGKDFEKGIAVKLQRYLILKSWWSTNYVSDWWEEYVYLRGRSPLMVNSNFYGIDAILMYPTKIQAARAASIIHACLIYRRLIERQELEPILIQNLVPLCSWQYERVFNTTRVPGIETDRIVHYSDSKHIVVIHKGKYYRVPIYAHRRLLKPCEIEVQMNQILEDKSEPAPGEERLAALTASDRVTWAQARQTYFARGLNRTSLDTIERAAFIVSLDDFPYDFNENEPGSLDKYGRILLHGKGCDRWFDKSFTLCVGSNGRIGFNAEHS</sequence>
<dbReference type="Gene3D" id="3.30.559.70">
    <property type="entry name" value="Choline/Carnitine o-acyltransferase, domain 2"/>
    <property type="match status" value="1"/>
</dbReference>
<keyword evidence="6" id="KW-0813">Transport</keyword>
<feature type="domain" description="Carnitine O-palmitoyltransferase N-terminal" evidence="19">
    <location>
        <begin position="1"/>
        <end position="47"/>
    </location>
</feature>
<evidence type="ECO:0000256" key="8">
    <source>
        <dbReference type="ARBA" id="ARBA00022692"/>
    </source>
</evidence>
<evidence type="ECO:0000256" key="15">
    <source>
        <dbReference type="ARBA" id="ARBA00048480"/>
    </source>
</evidence>
<dbReference type="UniPathway" id="UPA00659"/>
<keyword evidence="10" id="KW-1133">Transmembrane helix</keyword>
<evidence type="ECO:0000256" key="10">
    <source>
        <dbReference type="ARBA" id="ARBA00022989"/>
    </source>
</evidence>
<dbReference type="EMBL" id="KZ308133">
    <property type="protein sequence ID" value="KAG8222414.1"/>
    <property type="molecule type" value="Genomic_DNA"/>
</dbReference>
<dbReference type="OrthoDB" id="240216at2759"/>
<keyword evidence="21" id="KW-1185">Reference proteome</keyword>
<evidence type="ECO:0000256" key="9">
    <source>
        <dbReference type="ARBA" id="ARBA00022832"/>
    </source>
</evidence>
<dbReference type="InterPro" id="IPR039551">
    <property type="entry name" value="Cho/carn_acyl_trans"/>
</dbReference>
<evidence type="ECO:0000259" key="18">
    <source>
        <dbReference type="Pfam" id="PF00755"/>
    </source>
</evidence>
<dbReference type="InterPro" id="IPR042231">
    <property type="entry name" value="Cho/carn_acyl_trans_2"/>
</dbReference>
<dbReference type="InterPro" id="IPR000542">
    <property type="entry name" value="Carn_acyl_trans"/>
</dbReference>
<dbReference type="InterPro" id="IPR032476">
    <property type="entry name" value="CPT_N"/>
</dbReference>
<dbReference type="GO" id="GO:0006635">
    <property type="term" value="P:fatty acid beta-oxidation"/>
    <property type="evidence" value="ECO:0007669"/>
    <property type="project" value="UniProtKB-UniPathway"/>
</dbReference>
<evidence type="ECO:0000256" key="1">
    <source>
        <dbReference type="ARBA" id="ARBA00004141"/>
    </source>
</evidence>
<reference evidence="20" key="2">
    <citation type="submission" date="2017-10" db="EMBL/GenBank/DDBJ databases">
        <title>Ladona fulva Genome sequencing and assembly.</title>
        <authorList>
            <person name="Murali S."/>
            <person name="Richards S."/>
            <person name="Bandaranaike D."/>
            <person name="Bellair M."/>
            <person name="Blankenburg K."/>
            <person name="Chao H."/>
            <person name="Dinh H."/>
            <person name="Doddapaneni H."/>
            <person name="Dugan-Rocha S."/>
            <person name="Elkadiri S."/>
            <person name="Gnanaolivu R."/>
            <person name="Hernandez B."/>
            <person name="Skinner E."/>
            <person name="Javaid M."/>
            <person name="Lee S."/>
            <person name="Li M."/>
            <person name="Ming W."/>
            <person name="Munidasa M."/>
            <person name="Muniz J."/>
            <person name="Nguyen L."/>
            <person name="Hughes D."/>
            <person name="Osuji N."/>
            <person name="Pu L.-L."/>
            <person name="Puazo M."/>
            <person name="Qu C."/>
            <person name="Quiroz J."/>
            <person name="Raj R."/>
            <person name="Weissenberger G."/>
            <person name="Xin Y."/>
            <person name="Zou X."/>
            <person name="Han Y."/>
            <person name="Worley K."/>
            <person name="Muzny D."/>
            <person name="Gibbs R."/>
        </authorList>
    </citation>
    <scope>NUCLEOTIDE SEQUENCE</scope>
    <source>
        <strain evidence="20">Sampled in the wild</strain>
    </source>
</reference>
<dbReference type="FunFam" id="3.30.559.70:FF:000001">
    <property type="entry name" value="Carnitine O-palmitoyltransferase 1, liver isoform"/>
    <property type="match status" value="1"/>
</dbReference>
<evidence type="ECO:0000256" key="4">
    <source>
        <dbReference type="ARBA" id="ARBA00005232"/>
    </source>
</evidence>
<comment type="pathway">
    <text evidence="3">Lipid metabolism; fatty acid beta-oxidation.</text>
</comment>
<keyword evidence="7" id="KW-0808">Transferase</keyword>
<evidence type="ECO:0000256" key="16">
    <source>
        <dbReference type="ARBA" id="ARBA00048999"/>
    </source>
</evidence>
<keyword evidence="9" id="KW-0276">Fatty acid metabolism</keyword>
<proteinExistence type="inferred from homology"/>
<evidence type="ECO:0000256" key="13">
    <source>
        <dbReference type="ARBA" id="ARBA00023136"/>
    </source>
</evidence>
<dbReference type="GO" id="GO:0031966">
    <property type="term" value="C:mitochondrial membrane"/>
    <property type="evidence" value="ECO:0007669"/>
    <property type="project" value="UniProtKB-SubCell"/>
</dbReference>
<dbReference type="PANTHER" id="PTHR22589:SF31">
    <property type="entry name" value="CARNITINE O-PALMITOYLTRANSFERASE"/>
    <property type="match status" value="1"/>
</dbReference>
<dbReference type="GO" id="GO:0004095">
    <property type="term" value="F:carnitine O-palmitoyltransferase activity"/>
    <property type="evidence" value="ECO:0007669"/>
    <property type="project" value="UniProtKB-EC"/>
</dbReference>
<evidence type="ECO:0000256" key="3">
    <source>
        <dbReference type="ARBA" id="ARBA00005005"/>
    </source>
</evidence>
<organism evidence="20 21">
    <name type="scientific">Ladona fulva</name>
    <name type="common">Scarce chaser dragonfly</name>
    <name type="synonym">Libellula fulva</name>
    <dbReference type="NCBI Taxonomy" id="123851"/>
    <lineage>
        <taxon>Eukaryota</taxon>
        <taxon>Metazoa</taxon>
        <taxon>Ecdysozoa</taxon>
        <taxon>Arthropoda</taxon>
        <taxon>Hexapoda</taxon>
        <taxon>Insecta</taxon>
        <taxon>Pterygota</taxon>
        <taxon>Palaeoptera</taxon>
        <taxon>Odonata</taxon>
        <taxon>Epiprocta</taxon>
        <taxon>Anisoptera</taxon>
        <taxon>Libelluloidea</taxon>
        <taxon>Libellulidae</taxon>
        <taxon>Ladona</taxon>
    </lineage>
</organism>
<keyword evidence="13" id="KW-0472">Membrane</keyword>
<keyword evidence="12" id="KW-0496">Mitochondrion</keyword>
<dbReference type="SUPFAM" id="SSF52777">
    <property type="entry name" value="CoA-dependent acyltransferases"/>
    <property type="match status" value="1"/>
</dbReference>
<evidence type="ECO:0000256" key="2">
    <source>
        <dbReference type="ARBA" id="ARBA00004325"/>
    </source>
</evidence>
<evidence type="ECO:0000256" key="11">
    <source>
        <dbReference type="ARBA" id="ARBA00023098"/>
    </source>
</evidence>
<dbReference type="InterPro" id="IPR042572">
    <property type="entry name" value="Carn_acyl_trans_N"/>
</dbReference>
<gene>
    <name evidence="20" type="ORF">J437_LFUL004873</name>
</gene>
<dbReference type="EC" id="2.3.1.21" evidence="5"/>
<evidence type="ECO:0000256" key="17">
    <source>
        <dbReference type="PIRSR" id="PIRSR600542-1"/>
    </source>
</evidence>
<evidence type="ECO:0000256" key="7">
    <source>
        <dbReference type="ARBA" id="ARBA00022679"/>
    </source>
</evidence>
<comment type="subcellular location">
    <subcellularLocation>
        <location evidence="1">Membrane</location>
        <topology evidence="1">Multi-pass membrane protein</topology>
    </subcellularLocation>
    <subcellularLocation>
        <location evidence="2">Mitochondrion membrane</location>
    </subcellularLocation>
</comment>
<evidence type="ECO:0000259" key="19">
    <source>
        <dbReference type="Pfam" id="PF16484"/>
    </source>
</evidence>
<feature type="active site" description="Proton acceptor" evidence="17">
    <location>
        <position position="471"/>
    </location>
</feature>
<keyword evidence="14" id="KW-0012">Acyltransferase</keyword>
<feature type="domain" description="Choline/carnitine acyltransferase" evidence="18">
    <location>
        <begin position="174"/>
        <end position="472"/>
    </location>
</feature>
<evidence type="ECO:0000256" key="14">
    <source>
        <dbReference type="ARBA" id="ARBA00023315"/>
    </source>
</evidence>
<evidence type="ECO:0000256" key="5">
    <source>
        <dbReference type="ARBA" id="ARBA00013243"/>
    </source>
</evidence>
<dbReference type="GO" id="GO:0009437">
    <property type="term" value="P:carnitine metabolic process"/>
    <property type="evidence" value="ECO:0007669"/>
    <property type="project" value="TreeGrafter"/>
</dbReference>
<keyword evidence="11" id="KW-0443">Lipid metabolism</keyword>
<comment type="catalytic activity">
    <reaction evidence="15">
        <text>(R)-carnitine + hexadecanoyl-CoA = O-hexadecanoyl-(R)-carnitine + CoA</text>
        <dbReference type="Rhea" id="RHEA:12661"/>
        <dbReference type="ChEBI" id="CHEBI:16347"/>
        <dbReference type="ChEBI" id="CHEBI:17490"/>
        <dbReference type="ChEBI" id="CHEBI:57287"/>
        <dbReference type="ChEBI" id="CHEBI:57379"/>
        <dbReference type="EC" id="2.3.1.21"/>
    </reaction>
    <physiologicalReaction direction="left-to-right" evidence="15">
        <dbReference type="Rhea" id="RHEA:12662"/>
    </physiologicalReaction>
</comment>
<evidence type="ECO:0000313" key="20">
    <source>
        <dbReference type="EMBL" id="KAG8222414.1"/>
    </source>
</evidence>
<comment type="catalytic activity">
    <reaction evidence="16">
        <text>4,8-dimethylnonanoyl-CoA + (R)-carnitine = O-4,8-dimethylnonanoyl-(R)-carnitine + CoA</text>
        <dbReference type="Rhea" id="RHEA:44860"/>
        <dbReference type="ChEBI" id="CHEBI:16347"/>
        <dbReference type="ChEBI" id="CHEBI:57287"/>
        <dbReference type="ChEBI" id="CHEBI:77061"/>
        <dbReference type="ChEBI" id="CHEBI:84654"/>
    </reaction>
</comment>
<dbReference type="Proteomes" id="UP000792457">
    <property type="component" value="Unassembled WGS sequence"/>
</dbReference>